<dbReference type="Proteomes" id="UP001054837">
    <property type="component" value="Unassembled WGS sequence"/>
</dbReference>
<accession>A0AAV4UFH3</accession>
<keyword evidence="2" id="KW-1185">Reference proteome</keyword>
<organism evidence="1 2">
    <name type="scientific">Caerostris darwini</name>
    <dbReference type="NCBI Taxonomy" id="1538125"/>
    <lineage>
        <taxon>Eukaryota</taxon>
        <taxon>Metazoa</taxon>
        <taxon>Ecdysozoa</taxon>
        <taxon>Arthropoda</taxon>
        <taxon>Chelicerata</taxon>
        <taxon>Arachnida</taxon>
        <taxon>Araneae</taxon>
        <taxon>Araneomorphae</taxon>
        <taxon>Entelegynae</taxon>
        <taxon>Araneoidea</taxon>
        <taxon>Araneidae</taxon>
        <taxon>Caerostris</taxon>
    </lineage>
</organism>
<protein>
    <submittedName>
        <fullName evidence="1">Uncharacterized protein</fullName>
    </submittedName>
</protein>
<evidence type="ECO:0000313" key="2">
    <source>
        <dbReference type="Proteomes" id="UP001054837"/>
    </source>
</evidence>
<name>A0AAV4UFH3_9ARAC</name>
<dbReference type="EMBL" id="BPLQ01011198">
    <property type="protein sequence ID" value="GIY56465.1"/>
    <property type="molecule type" value="Genomic_DNA"/>
</dbReference>
<evidence type="ECO:0000313" key="1">
    <source>
        <dbReference type="EMBL" id="GIY56465.1"/>
    </source>
</evidence>
<gene>
    <name evidence="1" type="ORF">CDAR_62941</name>
</gene>
<comment type="caution">
    <text evidence="1">The sequence shown here is derived from an EMBL/GenBank/DDBJ whole genome shotgun (WGS) entry which is preliminary data.</text>
</comment>
<proteinExistence type="predicted"/>
<dbReference type="AlphaFoldDB" id="A0AAV4UFH3"/>
<reference evidence="1 2" key="1">
    <citation type="submission" date="2021-06" db="EMBL/GenBank/DDBJ databases">
        <title>Caerostris darwini draft genome.</title>
        <authorList>
            <person name="Kono N."/>
            <person name="Arakawa K."/>
        </authorList>
    </citation>
    <scope>NUCLEOTIDE SEQUENCE [LARGE SCALE GENOMIC DNA]</scope>
</reference>
<sequence>MNLCRGSKFLLSLVHQQYYILNSYGTKSTEKKRFIKKAAQNLHKVGYFINSLVKYLLVGPYHTSLFCIVQHLANCSYKLRNSLLENCAQQIDLRPRRKGLVVQLRTSAYVSPIDNSLKRETKVDLGRFFRGKAVFRDMRGYTSPEFHPDLLVPVFDAFLNPYIPNCSAK</sequence>